<dbReference type="GO" id="GO:0008168">
    <property type="term" value="F:methyltransferase activity"/>
    <property type="evidence" value="ECO:0007669"/>
    <property type="project" value="UniProtKB-KW"/>
</dbReference>
<dbReference type="InterPro" id="IPR003788">
    <property type="entry name" value="NDUFAF7"/>
</dbReference>
<name>A0ABV4Y9C4_9CYAN</name>
<keyword evidence="4" id="KW-1185">Reference proteome</keyword>
<dbReference type="GO" id="GO:0032259">
    <property type="term" value="P:methylation"/>
    <property type="evidence" value="ECO:0007669"/>
    <property type="project" value="UniProtKB-KW"/>
</dbReference>
<dbReference type="Proteomes" id="UP001576776">
    <property type="component" value="Unassembled WGS sequence"/>
</dbReference>
<reference evidence="3 4" key="1">
    <citation type="submission" date="2024-09" db="EMBL/GenBank/DDBJ databases">
        <title>Floridaenema gen nov. (Aerosakkonemataceae, Aerosakkonematales ord. nov., Cyanobacteria) from benthic tropical and subtropical fresh waters, with the description of four new species.</title>
        <authorList>
            <person name="Moretto J.A."/>
            <person name="Berthold D.E."/>
            <person name="Lefler F.W."/>
            <person name="Huang I.-S."/>
            <person name="Laughinghouse H. IV."/>
        </authorList>
    </citation>
    <scope>NUCLEOTIDE SEQUENCE [LARGE SCALE GENOMIC DNA]</scope>
    <source>
        <strain evidence="3 4">BLCC-F154</strain>
    </source>
</reference>
<dbReference type="Pfam" id="PF02636">
    <property type="entry name" value="Methyltransf_28"/>
    <property type="match status" value="1"/>
</dbReference>
<accession>A0ABV4Y9C4</accession>
<dbReference type="PANTHER" id="PTHR12049">
    <property type="entry name" value="PROTEIN ARGININE METHYLTRANSFERASE NDUFAF7, MITOCHONDRIAL"/>
    <property type="match status" value="1"/>
</dbReference>
<sequence>MDDSNLDLRGAIRLTARDAIASQITSHPQKRITFAEFMNLALYHPEQGYYSTNQVNIGSQGDFFTSPHLGADFGELLARQFCQMWEIMGCPVPFNLVEMGAGQGILAGDVLRYLHEHHFEFFSALNYIIVEKSSALRLEQQQRLSNFPLRWCEWEEIPANSLVGCCFSNELIDAFPVHQVIWKQGELKEVYVGLGTQGEFVEIVGEVSTNRLFEYFDFLGIDFGKNAYPEGYRTEVNLLALDWLSIISEKIQRGYLLTIDYGYPAHRYYSLGRDRGTLQCYYRHSHHNDPYINIGRQDITAHVNFTSLEKWGELCGLRWLGFTQQGLFLMALGLGDRISAISDSNAENYQDIQKVLQRRDALHQMISPMGLGGFGVLLQCRGLREEEVAQPLQGFTIPKRQFF</sequence>
<dbReference type="Gene3D" id="3.40.50.12710">
    <property type="match status" value="1"/>
</dbReference>
<comment type="caution">
    <text evidence="3">The sequence shown here is derived from an EMBL/GenBank/DDBJ whole genome shotgun (WGS) entry which is preliminary data.</text>
</comment>
<gene>
    <name evidence="3" type="ORF">ACE1B6_09090</name>
</gene>
<proteinExistence type="predicted"/>
<dbReference type="SUPFAM" id="SSF53335">
    <property type="entry name" value="S-adenosyl-L-methionine-dependent methyltransferases"/>
    <property type="match status" value="1"/>
</dbReference>
<evidence type="ECO:0000313" key="4">
    <source>
        <dbReference type="Proteomes" id="UP001576776"/>
    </source>
</evidence>
<evidence type="ECO:0000313" key="3">
    <source>
        <dbReference type="EMBL" id="MFB2935421.1"/>
    </source>
</evidence>
<dbReference type="InterPro" id="IPR029063">
    <property type="entry name" value="SAM-dependent_MTases_sf"/>
</dbReference>
<evidence type="ECO:0000256" key="1">
    <source>
        <dbReference type="ARBA" id="ARBA00022603"/>
    </source>
</evidence>
<protein>
    <submittedName>
        <fullName evidence="3">Class I SAM-dependent methyltransferase</fullName>
    </submittedName>
</protein>
<evidence type="ECO:0000256" key="2">
    <source>
        <dbReference type="ARBA" id="ARBA00022679"/>
    </source>
</evidence>
<keyword evidence="2" id="KW-0808">Transferase</keyword>
<dbReference type="EMBL" id="JBHFNS010000041">
    <property type="protein sequence ID" value="MFB2935421.1"/>
    <property type="molecule type" value="Genomic_DNA"/>
</dbReference>
<dbReference type="InterPro" id="IPR038375">
    <property type="entry name" value="NDUFAF7_sf"/>
</dbReference>
<dbReference type="PANTHER" id="PTHR12049:SF7">
    <property type="entry name" value="PROTEIN ARGININE METHYLTRANSFERASE NDUFAF7, MITOCHONDRIAL"/>
    <property type="match status" value="1"/>
</dbReference>
<organism evidence="3 4">
    <name type="scientific">Floridaenema fluviatile BLCC-F154</name>
    <dbReference type="NCBI Taxonomy" id="3153640"/>
    <lineage>
        <taxon>Bacteria</taxon>
        <taxon>Bacillati</taxon>
        <taxon>Cyanobacteriota</taxon>
        <taxon>Cyanophyceae</taxon>
        <taxon>Oscillatoriophycideae</taxon>
        <taxon>Aerosakkonematales</taxon>
        <taxon>Aerosakkonemataceae</taxon>
        <taxon>Floridanema</taxon>
        <taxon>Floridanema fluviatile</taxon>
    </lineage>
</organism>
<keyword evidence="1 3" id="KW-0489">Methyltransferase</keyword>
<dbReference type="RefSeq" id="WP_413256936.1">
    <property type="nucleotide sequence ID" value="NZ_JBHFNS010000041.1"/>
</dbReference>